<comment type="caution">
    <text evidence="1">The sequence shown here is derived from an EMBL/GenBank/DDBJ whole genome shotgun (WGS) entry which is preliminary data.</text>
</comment>
<organism evidence="1 2">
    <name type="scientific">Phytophthora rubi</name>
    <dbReference type="NCBI Taxonomy" id="129364"/>
    <lineage>
        <taxon>Eukaryota</taxon>
        <taxon>Sar</taxon>
        <taxon>Stramenopiles</taxon>
        <taxon>Oomycota</taxon>
        <taxon>Peronosporomycetes</taxon>
        <taxon>Peronosporales</taxon>
        <taxon>Peronosporaceae</taxon>
        <taxon>Phytophthora</taxon>
    </lineage>
</organism>
<dbReference type="EMBL" id="QXFU01000093">
    <property type="protein sequence ID" value="KAE9044642.1"/>
    <property type="molecule type" value="Genomic_DNA"/>
</dbReference>
<evidence type="ECO:0000313" key="2">
    <source>
        <dbReference type="Proteomes" id="UP000435112"/>
    </source>
</evidence>
<accession>A0A6A3NMB4</accession>
<evidence type="ECO:0000313" key="1">
    <source>
        <dbReference type="EMBL" id="KAE9044642.1"/>
    </source>
</evidence>
<dbReference type="Proteomes" id="UP000435112">
    <property type="component" value="Unassembled WGS sequence"/>
</dbReference>
<reference evidence="1 2" key="1">
    <citation type="submission" date="2018-09" db="EMBL/GenBank/DDBJ databases">
        <title>Genomic investigation of the strawberry pathogen Phytophthora fragariae indicates pathogenicity is determined by transcriptional variation in three key races.</title>
        <authorList>
            <person name="Adams T.M."/>
            <person name="Armitage A.D."/>
            <person name="Sobczyk M.K."/>
            <person name="Bates H.J."/>
            <person name="Dunwell J.M."/>
            <person name="Nellist C.F."/>
            <person name="Harrison R.J."/>
        </authorList>
    </citation>
    <scope>NUCLEOTIDE SEQUENCE [LARGE SCALE GENOMIC DNA]</scope>
    <source>
        <strain evidence="1 2">SCRP324</strain>
    </source>
</reference>
<dbReference type="AlphaFoldDB" id="A0A6A3NMB4"/>
<gene>
    <name evidence="1" type="ORF">PR002_g2676</name>
</gene>
<name>A0A6A3NMB4_9STRA</name>
<dbReference type="OrthoDB" id="521512at2759"/>
<protein>
    <submittedName>
        <fullName evidence="1">Uncharacterized protein</fullName>
    </submittedName>
</protein>
<proteinExistence type="predicted"/>
<sequence length="112" mass="12169">MMLFDSLARVCGRGRPQTTGARPSESSPPITMVLAHQDAWRSHPFISGCAKKPFTGLGLASAIFGVYLVVDTITTRFSSHGKEGGAHPEMDYVPRGKFQYERSEVGEAPSLK</sequence>